<name>A0ABY2B8V2_9ACTN</name>
<keyword evidence="2" id="KW-1185">Reference proteome</keyword>
<dbReference type="EMBL" id="SLWM01000030">
    <property type="protein sequence ID" value="TCO11576.1"/>
    <property type="molecule type" value="Genomic_DNA"/>
</dbReference>
<comment type="caution">
    <text evidence="1">The sequence shown here is derived from an EMBL/GenBank/DDBJ whole genome shotgun (WGS) entry which is preliminary data.</text>
</comment>
<organism evidence="1 2">
    <name type="scientific">Kribbella orskensis</name>
    <dbReference type="NCBI Taxonomy" id="2512216"/>
    <lineage>
        <taxon>Bacteria</taxon>
        <taxon>Bacillati</taxon>
        <taxon>Actinomycetota</taxon>
        <taxon>Actinomycetes</taxon>
        <taxon>Propionibacteriales</taxon>
        <taxon>Kribbellaceae</taxon>
        <taxon>Kribbella</taxon>
    </lineage>
</organism>
<sequence>MTAAKYGGNDGLAILQMRGQIFTRATFMSSDNRLDLEFAYTRYQDSCRDLYSPHYYCRRPIGHEGVHAAGFGSSRLRWEHEPDHAPHMLS</sequence>
<evidence type="ECO:0000313" key="1">
    <source>
        <dbReference type="EMBL" id="TCO11576.1"/>
    </source>
</evidence>
<dbReference type="Proteomes" id="UP000295818">
    <property type="component" value="Unassembled WGS sequence"/>
</dbReference>
<accession>A0ABY2B8V2</accession>
<evidence type="ECO:0000313" key="2">
    <source>
        <dbReference type="Proteomes" id="UP000295818"/>
    </source>
</evidence>
<protein>
    <submittedName>
        <fullName evidence="1">Uncharacterized protein</fullName>
    </submittedName>
</protein>
<gene>
    <name evidence="1" type="ORF">EV644_13018</name>
</gene>
<proteinExistence type="predicted"/>
<reference evidence="1 2" key="1">
    <citation type="journal article" date="2015" name="Stand. Genomic Sci.">
        <title>Genomic Encyclopedia of Bacterial and Archaeal Type Strains, Phase III: the genomes of soil and plant-associated and newly described type strains.</title>
        <authorList>
            <person name="Whitman W.B."/>
            <person name="Woyke T."/>
            <person name="Klenk H.P."/>
            <person name="Zhou Y."/>
            <person name="Lilburn T.G."/>
            <person name="Beck B.J."/>
            <person name="De Vos P."/>
            <person name="Vandamme P."/>
            <person name="Eisen J.A."/>
            <person name="Garrity G."/>
            <person name="Hugenholtz P."/>
            <person name="Kyrpides N.C."/>
        </authorList>
    </citation>
    <scope>NUCLEOTIDE SEQUENCE [LARGE SCALE GENOMIC DNA]</scope>
    <source>
        <strain evidence="1 2">VKM Ac-2538</strain>
    </source>
</reference>